<comment type="caution">
    <text evidence="1">The sequence shown here is derived from an EMBL/GenBank/DDBJ whole genome shotgun (WGS) entry which is preliminary data.</text>
</comment>
<evidence type="ECO:0000313" key="1">
    <source>
        <dbReference type="EMBL" id="OMJ21611.1"/>
    </source>
</evidence>
<dbReference type="Proteomes" id="UP000187283">
    <property type="component" value="Unassembled WGS sequence"/>
</dbReference>
<name>A0A1R1Y3Q4_9FUNG</name>
<feature type="non-terminal residue" evidence="1">
    <location>
        <position position="27"/>
    </location>
</feature>
<reference evidence="1 2" key="1">
    <citation type="submission" date="2017-01" db="EMBL/GenBank/DDBJ databases">
        <authorList>
            <person name="Mah S.A."/>
            <person name="Swanson W.J."/>
            <person name="Moy G.W."/>
            <person name="Vacquier V.D."/>
        </authorList>
    </citation>
    <scope>NUCLEOTIDE SEQUENCE [LARGE SCALE GENOMIC DNA]</scope>
    <source>
        <strain evidence="1 2">GSMNP</strain>
    </source>
</reference>
<evidence type="ECO:0000313" key="2">
    <source>
        <dbReference type="Proteomes" id="UP000187283"/>
    </source>
</evidence>
<accession>A0A1R1Y3Q4</accession>
<dbReference type="EMBL" id="LSSN01000955">
    <property type="protein sequence ID" value="OMJ21611.1"/>
    <property type="molecule type" value="Genomic_DNA"/>
</dbReference>
<gene>
    <name evidence="1" type="ORF">AYI70_g3372</name>
</gene>
<proteinExistence type="predicted"/>
<organism evidence="1 2">
    <name type="scientific">Smittium culicis</name>
    <dbReference type="NCBI Taxonomy" id="133412"/>
    <lineage>
        <taxon>Eukaryota</taxon>
        <taxon>Fungi</taxon>
        <taxon>Fungi incertae sedis</taxon>
        <taxon>Zoopagomycota</taxon>
        <taxon>Kickxellomycotina</taxon>
        <taxon>Harpellomycetes</taxon>
        <taxon>Harpellales</taxon>
        <taxon>Legeriomycetaceae</taxon>
        <taxon>Smittium</taxon>
    </lineage>
</organism>
<sequence length="27" mass="2636">MLSADIPAVAAKVAPMARAFGMGVFGG</sequence>
<protein>
    <submittedName>
        <fullName evidence="1">Uncharacterized protein</fullName>
    </submittedName>
</protein>
<dbReference type="AlphaFoldDB" id="A0A1R1Y3Q4"/>
<keyword evidence="2" id="KW-1185">Reference proteome</keyword>